<reference evidence="1" key="1">
    <citation type="submission" date="2019-02" db="EMBL/GenBank/DDBJ databases">
        <authorList>
            <person name="Gruber-Vodicka R. H."/>
            <person name="Seah K. B. B."/>
        </authorList>
    </citation>
    <scope>NUCLEOTIDE SEQUENCE</scope>
    <source>
        <strain evidence="2">BECK_BY19</strain>
        <strain evidence="1">BECK_BY8</strain>
    </source>
</reference>
<accession>A0A451AGR4</accession>
<evidence type="ECO:0000313" key="2">
    <source>
        <dbReference type="EMBL" id="VFK71424.1"/>
    </source>
</evidence>
<protein>
    <submittedName>
        <fullName evidence="1">Transposase, YhgA-like</fullName>
    </submittedName>
</protein>
<name>A0A451AGR4_9GAMM</name>
<dbReference type="EMBL" id="CAADGD010000065">
    <property type="protein sequence ID" value="VFK71424.1"/>
    <property type="molecule type" value="Genomic_DNA"/>
</dbReference>
<organism evidence="1">
    <name type="scientific">Candidatus Kentrum sp. UNK</name>
    <dbReference type="NCBI Taxonomy" id="2126344"/>
    <lineage>
        <taxon>Bacteria</taxon>
        <taxon>Pseudomonadati</taxon>
        <taxon>Pseudomonadota</taxon>
        <taxon>Gammaproteobacteria</taxon>
        <taxon>Candidatus Kentrum</taxon>
    </lineage>
</organism>
<gene>
    <name evidence="1" type="ORF">BECKUNK1418G_GA0071005_105910</name>
    <name evidence="2" type="ORF">BECKUNK1418H_GA0071006_10659</name>
</gene>
<evidence type="ECO:0000313" key="1">
    <source>
        <dbReference type="EMBL" id="VFK65227.1"/>
    </source>
</evidence>
<dbReference type="EMBL" id="CAADFZ010000059">
    <property type="protein sequence ID" value="VFK65227.1"/>
    <property type="molecule type" value="Genomic_DNA"/>
</dbReference>
<dbReference type="PANTHER" id="PTHR34613:SF1">
    <property type="entry name" value="SLL6017 PROTEIN"/>
    <property type="match status" value="1"/>
</dbReference>
<dbReference type="PANTHER" id="PTHR34613">
    <property type="entry name" value="SLL0800 PROTEIN"/>
    <property type="match status" value="1"/>
</dbReference>
<proteinExistence type="predicted"/>
<sequence length="292" mass="33916">MKSKDIISKGAMRRLVVDLATYLLDLSIEPDSLEVLATEHQRVEDRRADLVVRLRDRQGETFLLHIEIQNNNDKTMPIRMMRYMTDILLAHPGLPLRQYLIYIGREPLTMAKGLDAPDLRYRYGLLDMRNMDCRHLLEKDNPDALILAILCNFHDRDPQLVVNHIYARLRSLLADDDKRFREYVDMLHILSVNRDLGEQIKEAEKMLTQIDIERIPSYQLGMERGVEKGIERGMEKGQATFLMRQLGCKFGSLSPILARRIDDAHSEELALWGERILSAKTLDDIFRSDQDS</sequence>
<dbReference type="AlphaFoldDB" id="A0A451AGR4"/>